<evidence type="ECO:0000259" key="5">
    <source>
        <dbReference type="Pfam" id="PF13407"/>
    </source>
</evidence>
<feature type="region of interest" description="Disordered" evidence="4">
    <location>
        <begin position="1"/>
        <end position="22"/>
    </location>
</feature>
<keyword evidence="7" id="KW-1185">Reference proteome</keyword>
<evidence type="ECO:0000313" key="7">
    <source>
        <dbReference type="Proteomes" id="UP000199004"/>
    </source>
</evidence>
<keyword evidence="3" id="KW-0732">Signal</keyword>
<dbReference type="Pfam" id="PF13407">
    <property type="entry name" value="Peripla_BP_4"/>
    <property type="match status" value="1"/>
</dbReference>
<dbReference type="PANTHER" id="PTHR46847">
    <property type="entry name" value="D-ALLOSE-BINDING PERIPLASMIC PROTEIN-RELATED"/>
    <property type="match status" value="1"/>
</dbReference>
<dbReference type="RefSeq" id="WP_091026599.1">
    <property type="nucleotide sequence ID" value="NZ_BKAE01000012.1"/>
</dbReference>
<name>A0A1H0JIX1_9ACTN</name>
<dbReference type="GO" id="GO:0030246">
    <property type="term" value="F:carbohydrate binding"/>
    <property type="evidence" value="ECO:0007669"/>
    <property type="project" value="UniProtKB-ARBA"/>
</dbReference>
<evidence type="ECO:0000256" key="1">
    <source>
        <dbReference type="ARBA" id="ARBA00004196"/>
    </source>
</evidence>
<comment type="similarity">
    <text evidence="2">Belongs to the bacterial solute-binding protein 2 family.</text>
</comment>
<dbReference type="Proteomes" id="UP000199004">
    <property type="component" value="Unassembled WGS sequence"/>
</dbReference>
<dbReference type="Gene3D" id="3.40.50.2300">
    <property type="match status" value="2"/>
</dbReference>
<evidence type="ECO:0000256" key="2">
    <source>
        <dbReference type="ARBA" id="ARBA00007639"/>
    </source>
</evidence>
<evidence type="ECO:0000256" key="4">
    <source>
        <dbReference type="SAM" id="MobiDB-lite"/>
    </source>
</evidence>
<comment type="subcellular location">
    <subcellularLocation>
        <location evidence="1">Cell envelope</location>
    </subcellularLocation>
</comment>
<accession>A0A1H0JIX1</accession>
<protein>
    <submittedName>
        <fullName evidence="6">Monosaccharide ABC transporter substrate-binding protein, CUT2 family</fullName>
    </submittedName>
</protein>
<feature type="compositionally biased region" description="Low complexity" evidence="4">
    <location>
        <begin position="13"/>
        <end position="22"/>
    </location>
</feature>
<dbReference type="InterPro" id="IPR025997">
    <property type="entry name" value="SBP_2_dom"/>
</dbReference>
<dbReference type="CDD" id="cd01536">
    <property type="entry name" value="PBP1_ABC_sugar_binding-like"/>
    <property type="match status" value="1"/>
</dbReference>
<organism evidence="6 7">
    <name type="scientific">Nocardioides szechwanensis</name>
    <dbReference type="NCBI Taxonomy" id="1005944"/>
    <lineage>
        <taxon>Bacteria</taxon>
        <taxon>Bacillati</taxon>
        <taxon>Actinomycetota</taxon>
        <taxon>Actinomycetes</taxon>
        <taxon>Propionibacteriales</taxon>
        <taxon>Nocardioidaceae</taxon>
        <taxon>Nocardioides</taxon>
    </lineage>
</organism>
<proteinExistence type="inferred from homology"/>
<dbReference type="AlphaFoldDB" id="A0A1H0JIX1"/>
<dbReference type="PANTHER" id="PTHR46847:SF1">
    <property type="entry name" value="D-ALLOSE-BINDING PERIPLASMIC PROTEIN-RELATED"/>
    <property type="match status" value="1"/>
</dbReference>
<evidence type="ECO:0000313" key="6">
    <source>
        <dbReference type="EMBL" id="SDO43727.1"/>
    </source>
</evidence>
<reference evidence="6 7" key="1">
    <citation type="submission" date="2016-10" db="EMBL/GenBank/DDBJ databases">
        <authorList>
            <person name="de Groot N.N."/>
        </authorList>
    </citation>
    <scope>NUCLEOTIDE SEQUENCE [LARGE SCALE GENOMIC DNA]</scope>
    <source>
        <strain evidence="6 7">CGMCC 1.11147</strain>
    </source>
</reference>
<feature type="compositionally biased region" description="Basic residues" evidence="4">
    <location>
        <begin position="1"/>
        <end position="12"/>
    </location>
</feature>
<sequence>MRHAGRRWRHIGRGTASTGSRTGSRLALAGALMAVTALGAACGGDDGGSGDGGDGGEDGSASGKTIAFVGYGDTNQWAAHFNQVFGDALDAEGVEVQDLTTMDPATAVTNFNQAIAGSPDLIVTALLDTTAMVVPIQKAEQAGIPVLVFDGRPDPAVEDAVMQVLSDNVSLGKFAAQNIIEGLKAQGKDSGNVIVITGTASSLVTQDRMDGFNEEMAAAPQYKVIEIEDGNWDPTLSGQLATQLLAKHGCDGVQAAYGMADYMALPVIAAAKQAGCEVAGANGLVVTSSNCFKAGIDAIKEGSLYGTATEDPGTIAEATADYIVRFLSGEEPPQVETVPSDRVTADNVSEFAEQCSHA</sequence>
<dbReference type="EMBL" id="FNIC01000008">
    <property type="protein sequence ID" value="SDO43727.1"/>
    <property type="molecule type" value="Genomic_DNA"/>
</dbReference>
<dbReference type="SUPFAM" id="SSF53822">
    <property type="entry name" value="Periplasmic binding protein-like I"/>
    <property type="match status" value="1"/>
</dbReference>
<dbReference type="InterPro" id="IPR028082">
    <property type="entry name" value="Peripla_BP_I"/>
</dbReference>
<dbReference type="GO" id="GO:0030313">
    <property type="term" value="C:cell envelope"/>
    <property type="evidence" value="ECO:0007669"/>
    <property type="project" value="UniProtKB-SubCell"/>
</dbReference>
<evidence type="ECO:0000256" key="3">
    <source>
        <dbReference type="ARBA" id="ARBA00022729"/>
    </source>
</evidence>
<dbReference type="OrthoDB" id="9813037at2"/>
<gene>
    <name evidence="6" type="ORF">SAMN05192576_4040</name>
</gene>
<feature type="domain" description="Periplasmic binding protein" evidence="5">
    <location>
        <begin position="66"/>
        <end position="331"/>
    </location>
</feature>
<dbReference type="STRING" id="1005944.SAMN05192576_4040"/>